<proteinExistence type="predicted"/>
<dbReference type="RefSeq" id="XP_003661160.1">
    <property type="nucleotide sequence ID" value="XM_003661112.1"/>
</dbReference>
<evidence type="ECO:0000256" key="1">
    <source>
        <dbReference type="SAM" id="MobiDB-lite"/>
    </source>
</evidence>
<sequence>MLLLLLLLLLVSWLFGNLIGVIFAALQNHRVLFVPGVVLVSRHGSDPGILRVWARRSRSGSGRGRGRGRGWLTVRRAVDAQVPGQNRKNQEEKRQNPPPTRECSCRTVSLERERDIEAGNKQAGASAPLIGRHFGLILRPYPYLG</sequence>
<protein>
    <submittedName>
        <fullName evidence="2">Uncharacterized protein</fullName>
    </submittedName>
</protein>
<dbReference type="EMBL" id="CP003003">
    <property type="protein sequence ID" value="AEO55915.1"/>
    <property type="molecule type" value="Genomic_DNA"/>
</dbReference>
<dbReference type="HOGENOM" id="CLU_1788153_0_0_1"/>
<dbReference type="VEuPathDB" id="FungiDB:MYCTH_2108494"/>
<organism evidence="2 3">
    <name type="scientific">Thermothelomyces thermophilus (strain ATCC 42464 / BCRC 31852 / DSM 1799)</name>
    <name type="common">Sporotrichum thermophile</name>
    <dbReference type="NCBI Taxonomy" id="573729"/>
    <lineage>
        <taxon>Eukaryota</taxon>
        <taxon>Fungi</taxon>
        <taxon>Dikarya</taxon>
        <taxon>Ascomycota</taxon>
        <taxon>Pezizomycotina</taxon>
        <taxon>Sordariomycetes</taxon>
        <taxon>Sordariomycetidae</taxon>
        <taxon>Sordariales</taxon>
        <taxon>Chaetomiaceae</taxon>
        <taxon>Thermothelomyces</taxon>
    </lineage>
</organism>
<dbReference type="KEGG" id="mtm:MYCTH_2108494"/>
<reference evidence="2 3" key="1">
    <citation type="journal article" date="2011" name="Nat. Biotechnol.">
        <title>Comparative genomic analysis of the thermophilic biomass-degrading fungi Myceliophthora thermophila and Thielavia terrestris.</title>
        <authorList>
            <person name="Berka R.M."/>
            <person name="Grigoriev I.V."/>
            <person name="Otillar R."/>
            <person name="Salamov A."/>
            <person name="Grimwood J."/>
            <person name="Reid I."/>
            <person name="Ishmael N."/>
            <person name="John T."/>
            <person name="Darmond C."/>
            <person name="Moisan M.-C."/>
            <person name="Henrissat B."/>
            <person name="Coutinho P.M."/>
            <person name="Lombard V."/>
            <person name="Natvig D.O."/>
            <person name="Lindquist E."/>
            <person name="Schmutz J."/>
            <person name="Lucas S."/>
            <person name="Harris P."/>
            <person name="Powlowski J."/>
            <person name="Bellemare A."/>
            <person name="Taylor D."/>
            <person name="Butler G."/>
            <person name="de Vries R.P."/>
            <person name="Allijn I.E."/>
            <person name="van den Brink J."/>
            <person name="Ushinsky S."/>
            <person name="Storms R."/>
            <person name="Powell A.J."/>
            <person name="Paulsen I.T."/>
            <person name="Elbourne L.D.H."/>
            <person name="Baker S.E."/>
            <person name="Magnuson J."/>
            <person name="LaBoissiere S."/>
            <person name="Clutterbuck A.J."/>
            <person name="Martinez D."/>
            <person name="Wogulis M."/>
            <person name="de Leon A.L."/>
            <person name="Rey M.W."/>
            <person name="Tsang A."/>
        </authorList>
    </citation>
    <scope>NUCLEOTIDE SEQUENCE [LARGE SCALE GENOMIC DNA]</scope>
    <source>
        <strain evidence="3">ATCC 42464 / BCRC 31852 / DSM 1799</strain>
    </source>
</reference>
<dbReference type="Proteomes" id="UP000007322">
    <property type="component" value="Chromosome 2"/>
</dbReference>
<dbReference type="InParanoid" id="G2QAS3"/>
<name>G2QAS3_THET4</name>
<keyword evidence="3" id="KW-1185">Reference proteome</keyword>
<evidence type="ECO:0000313" key="3">
    <source>
        <dbReference type="Proteomes" id="UP000007322"/>
    </source>
</evidence>
<accession>G2QAS3</accession>
<evidence type="ECO:0000313" key="2">
    <source>
        <dbReference type="EMBL" id="AEO55915.1"/>
    </source>
</evidence>
<dbReference type="AlphaFoldDB" id="G2QAS3"/>
<gene>
    <name evidence="2" type="ORF">MYCTH_2108494</name>
</gene>
<feature type="region of interest" description="Disordered" evidence="1">
    <location>
        <begin position="76"/>
        <end position="107"/>
    </location>
</feature>
<dbReference type="GeneID" id="11511839"/>